<evidence type="ECO:0000313" key="2">
    <source>
        <dbReference type="EMBL" id="KCZ83125.1"/>
    </source>
</evidence>
<feature type="compositionally biased region" description="Polar residues" evidence="1">
    <location>
        <begin position="1"/>
        <end position="17"/>
    </location>
</feature>
<dbReference type="PATRIC" id="fig|1280949.3.peg.3167"/>
<gene>
    <name evidence="2" type="ORF">HAD_15597</name>
</gene>
<sequence length="276" mass="30782">MFTFSVLSSGSHAQGNSHDIGADLIGQTPPGPTPELFAPGLVSTDNLEIEGVFAPGMTEFYFVRQVSGDVPKIYSFQYKDGDWQESIVGPRTGEVFISVDGKTMYLGNEYRERTDSGWSEQKSLGSPFEDIPVMRLTASADGTYVFDERHEVGTIRYSRLVDGERQAPQAFSEEVNSGTFTAHPFIASDESYLIWDSERDDGYGDSDLYISFRQDDGSWGPAINMGDEINTEFEDAYGSVTPDGKYFFFHTINLSEPKANIFWVDAQIIENLRQAQ</sequence>
<dbReference type="EMBL" id="ARYH01000003">
    <property type="protein sequence ID" value="KCZ83125.1"/>
    <property type="molecule type" value="Genomic_DNA"/>
</dbReference>
<accession>A0A069E100</accession>
<keyword evidence="3" id="KW-1185">Reference proteome</keyword>
<dbReference type="SUPFAM" id="SSF82171">
    <property type="entry name" value="DPP6 N-terminal domain-like"/>
    <property type="match status" value="1"/>
</dbReference>
<dbReference type="eggNOG" id="COG0823">
    <property type="taxonomic scope" value="Bacteria"/>
</dbReference>
<reference evidence="2 3" key="1">
    <citation type="journal article" date="2014" name="Antonie Van Leeuwenhoek">
        <title>Hyphomonas beringensis sp. nov. and Hyphomonas chukchiensis sp. nov., isolated from surface seawater of the Bering Sea and Chukchi Sea.</title>
        <authorList>
            <person name="Li C."/>
            <person name="Lai Q."/>
            <person name="Li G."/>
            <person name="Dong C."/>
            <person name="Wang J."/>
            <person name="Liao Y."/>
            <person name="Shao Z."/>
        </authorList>
    </citation>
    <scope>NUCLEOTIDE SEQUENCE [LARGE SCALE GENOMIC DNA]</scope>
    <source>
        <strain evidence="2 3">MHS-3</strain>
    </source>
</reference>
<dbReference type="AlphaFoldDB" id="A0A069E100"/>
<dbReference type="STRING" id="1280949.HAD_15597"/>
<comment type="caution">
    <text evidence="2">The sequence shown here is derived from an EMBL/GenBank/DDBJ whole genome shotgun (WGS) entry which is preliminary data.</text>
</comment>
<protein>
    <submittedName>
        <fullName evidence="2">WD-40-like beta propeller repeat-containing protein</fullName>
    </submittedName>
</protein>
<name>A0A069E100_9PROT</name>
<proteinExistence type="predicted"/>
<evidence type="ECO:0000313" key="3">
    <source>
        <dbReference type="Proteomes" id="UP000027446"/>
    </source>
</evidence>
<organism evidence="2 3">
    <name type="scientific">Hyphomonas adhaerens MHS-3</name>
    <dbReference type="NCBI Taxonomy" id="1280949"/>
    <lineage>
        <taxon>Bacteria</taxon>
        <taxon>Pseudomonadati</taxon>
        <taxon>Pseudomonadota</taxon>
        <taxon>Alphaproteobacteria</taxon>
        <taxon>Hyphomonadales</taxon>
        <taxon>Hyphomonadaceae</taxon>
        <taxon>Hyphomonas</taxon>
    </lineage>
</organism>
<feature type="region of interest" description="Disordered" evidence="1">
    <location>
        <begin position="1"/>
        <end position="36"/>
    </location>
</feature>
<evidence type="ECO:0000256" key="1">
    <source>
        <dbReference type="SAM" id="MobiDB-lite"/>
    </source>
</evidence>
<dbReference type="Proteomes" id="UP000027446">
    <property type="component" value="Unassembled WGS sequence"/>
</dbReference>